<dbReference type="PANTHER" id="PTHR31200">
    <property type="entry name" value="INO80 COMPLEX SUBUNIT C"/>
    <property type="match status" value="1"/>
</dbReference>
<evidence type="ECO:0000313" key="7">
    <source>
        <dbReference type="EMBL" id="GBG23989.1"/>
    </source>
</evidence>
<evidence type="ECO:0000256" key="1">
    <source>
        <dbReference type="ARBA" id="ARBA00004123"/>
    </source>
</evidence>
<keyword evidence="3" id="KW-0804">Transcription</keyword>
<dbReference type="InParanoid" id="A0A2R5G116"/>
<feature type="compositionally biased region" description="Basic residues" evidence="5">
    <location>
        <begin position="116"/>
        <end position="136"/>
    </location>
</feature>
<dbReference type="SMART" id="SM00993">
    <property type="entry name" value="YL1_C"/>
    <property type="match status" value="1"/>
</dbReference>
<feature type="compositionally biased region" description="Basic and acidic residues" evidence="5">
    <location>
        <begin position="23"/>
        <end position="37"/>
    </location>
</feature>
<name>A0A2R5G116_9STRA</name>
<comment type="caution">
    <text evidence="7">The sequence shown here is derived from an EMBL/GenBank/DDBJ whole genome shotgun (WGS) entry which is preliminary data.</text>
</comment>
<dbReference type="Proteomes" id="UP000241890">
    <property type="component" value="Unassembled WGS sequence"/>
</dbReference>
<evidence type="ECO:0000313" key="8">
    <source>
        <dbReference type="Proteomes" id="UP000241890"/>
    </source>
</evidence>
<dbReference type="AlphaFoldDB" id="A0A2R5G116"/>
<comment type="subcellular location">
    <subcellularLocation>
        <location evidence="1">Nucleus</location>
    </subcellularLocation>
</comment>
<feature type="compositionally biased region" description="Low complexity" evidence="5">
    <location>
        <begin position="137"/>
        <end position="152"/>
    </location>
</feature>
<dbReference type="Pfam" id="PF08265">
    <property type="entry name" value="YL1_C"/>
    <property type="match status" value="1"/>
</dbReference>
<dbReference type="GO" id="GO:0031011">
    <property type="term" value="C:Ino80 complex"/>
    <property type="evidence" value="ECO:0007669"/>
    <property type="project" value="InterPro"/>
</dbReference>
<dbReference type="GO" id="GO:0006338">
    <property type="term" value="P:chromatin remodeling"/>
    <property type="evidence" value="ECO:0007669"/>
    <property type="project" value="InterPro"/>
</dbReference>
<feature type="region of interest" description="Disordered" evidence="5">
    <location>
        <begin position="1"/>
        <end position="43"/>
    </location>
</feature>
<evidence type="ECO:0000259" key="6">
    <source>
        <dbReference type="SMART" id="SM00993"/>
    </source>
</evidence>
<feature type="region of interest" description="Disordered" evidence="5">
    <location>
        <begin position="56"/>
        <end position="173"/>
    </location>
</feature>
<dbReference type="OrthoDB" id="45492at2759"/>
<reference evidence="7 8" key="1">
    <citation type="submission" date="2017-12" db="EMBL/GenBank/DDBJ databases">
        <title>Sequencing, de novo assembly and annotation of complete genome of a new Thraustochytrid species, strain FCC1311.</title>
        <authorList>
            <person name="Sedici K."/>
            <person name="Godart F."/>
            <person name="Aiese Cigliano R."/>
            <person name="Sanseverino W."/>
            <person name="Barakat M."/>
            <person name="Ortet P."/>
            <person name="Marechal E."/>
            <person name="Cagnac O."/>
            <person name="Amato A."/>
        </authorList>
    </citation>
    <scope>NUCLEOTIDE SEQUENCE [LARGE SCALE GENOMIC DNA]</scope>
</reference>
<organism evidence="7 8">
    <name type="scientific">Hondaea fermentalgiana</name>
    <dbReference type="NCBI Taxonomy" id="2315210"/>
    <lineage>
        <taxon>Eukaryota</taxon>
        <taxon>Sar</taxon>
        <taxon>Stramenopiles</taxon>
        <taxon>Bigyra</taxon>
        <taxon>Labyrinthulomycetes</taxon>
        <taxon>Thraustochytrida</taxon>
        <taxon>Thraustochytriidae</taxon>
        <taxon>Hondaea</taxon>
    </lineage>
</organism>
<dbReference type="EMBL" id="BEYU01000001">
    <property type="protein sequence ID" value="GBG23989.1"/>
    <property type="molecule type" value="Genomic_DNA"/>
</dbReference>
<evidence type="ECO:0000256" key="4">
    <source>
        <dbReference type="ARBA" id="ARBA00023242"/>
    </source>
</evidence>
<sequence length="284" mass="31394">MARDEWGSTLQDELGVQLPAQEAGRRRTTRADAEKRERRQKTRRWTAYDGVDALQRKRESRLERLECTNVGDALVEGDDDGAGDGADSDEFVDLESDADSDDSSDDEDDGNGDGKPKRKRKRAASKKAKAKMKKGNSKAASGSGKASAATASKSRKRSRSATNNRANEPRRKLRSLMDILLDENANKLSTVDSLQALDTPDYFNARAGPPRYPARRLCAVTGVPAPYKDPESGLYYAHGRAFEQLREQPPPWVKASATAPFHEAMRIIADERTLQRGRLSKESA</sequence>
<evidence type="ECO:0000256" key="5">
    <source>
        <dbReference type="SAM" id="MobiDB-lite"/>
    </source>
</evidence>
<gene>
    <name evidence="7" type="ORF">FCC1311_002082</name>
</gene>
<dbReference type="InterPro" id="IPR013272">
    <property type="entry name" value="Vps72/YL1_C"/>
</dbReference>
<feature type="compositionally biased region" description="Acidic residues" evidence="5">
    <location>
        <begin position="75"/>
        <end position="111"/>
    </location>
</feature>
<evidence type="ECO:0000256" key="3">
    <source>
        <dbReference type="ARBA" id="ARBA00023163"/>
    </source>
</evidence>
<proteinExistence type="predicted"/>
<keyword evidence="4" id="KW-0539">Nucleus</keyword>
<dbReference type="InterPro" id="IPR029525">
    <property type="entry name" value="INO80C/Ies6"/>
</dbReference>
<dbReference type="PANTHER" id="PTHR31200:SF1">
    <property type="entry name" value="INO80 COMPLEX SUBUNIT C"/>
    <property type="match status" value="1"/>
</dbReference>
<accession>A0A2R5G116</accession>
<keyword evidence="2" id="KW-0805">Transcription regulation</keyword>
<feature type="domain" description="Vps72/YL1 C-terminal" evidence="6">
    <location>
        <begin position="216"/>
        <end position="245"/>
    </location>
</feature>
<feature type="compositionally biased region" description="Basic and acidic residues" evidence="5">
    <location>
        <begin position="56"/>
        <end position="66"/>
    </location>
</feature>
<evidence type="ECO:0000256" key="2">
    <source>
        <dbReference type="ARBA" id="ARBA00023015"/>
    </source>
</evidence>
<keyword evidence="8" id="KW-1185">Reference proteome</keyword>
<protein>
    <submittedName>
        <fullName evidence="7">SWR1 complex subunit 2</fullName>
    </submittedName>
</protein>